<dbReference type="PROSITE" id="PS50082">
    <property type="entry name" value="WD_REPEATS_2"/>
    <property type="match status" value="5"/>
</dbReference>
<dbReference type="InterPro" id="IPR006595">
    <property type="entry name" value="CTLH_C"/>
</dbReference>
<comment type="subcellular location">
    <subcellularLocation>
        <location evidence="1">Nucleus speckle</location>
    </subcellularLocation>
</comment>
<keyword evidence="5" id="KW-0508">mRNA splicing</keyword>
<dbReference type="InterPro" id="IPR006594">
    <property type="entry name" value="LisH"/>
</dbReference>
<accession>A0A0N4U7B1</accession>
<evidence type="ECO:0000256" key="6">
    <source>
        <dbReference type="ARBA" id="ARBA00023242"/>
    </source>
</evidence>
<keyword evidence="13" id="KW-1185">Reference proteome</keyword>
<dbReference type="SUPFAM" id="SSF50978">
    <property type="entry name" value="WD40 repeat-like"/>
    <property type="match status" value="1"/>
</dbReference>
<dbReference type="InterPro" id="IPR015943">
    <property type="entry name" value="WD40/YVTN_repeat-like_dom_sf"/>
</dbReference>
<feature type="repeat" description="WD" evidence="9">
    <location>
        <begin position="261"/>
        <end position="302"/>
    </location>
</feature>
<dbReference type="PRINTS" id="PR00320">
    <property type="entry name" value="GPROTEINBRPT"/>
</dbReference>
<keyword evidence="3" id="KW-0507">mRNA processing</keyword>
<feature type="repeat" description="WD" evidence="9">
    <location>
        <begin position="476"/>
        <end position="509"/>
    </location>
</feature>
<evidence type="ECO:0000256" key="9">
    <source>
        <dbReference type="PROSITE-ProRule" id="PRU00221"/>
    </source>
</evidence>
<keyword evidence="4" id="KW-0677">Repeat</keyword>
<evidence type="ECO:0000256" key="5">
    <source>
        <dbReference type="ARBA" id="ARBA00023187"/>
    </source>
</evidence>
<dbReference type="Proteomes" id="UP000274756">
    <property type="component" value="Unassembled WGS sequence"/>
</dbReference>
<keyword evidence="6" id="KW-0539">Nucleus</keyword>
<dbReference type="InterPro" id="IPR001680">
    <property type="entry name" value="WD40_rpt"/>
</dbReference>
<comment type="similarity">
    <text evidence="7">Belongs to the WD repeat SMU1 family.</text>
</comment>
<dbReference type="SMART" id="SM00668">
    <property type="entry name" value="CTLH"/>
    <property type="match status" value="1"/>
</dbReference>
<dbReference type="PROSITE" id="PS00678">
    <property type="entry name" value="WD_REPEATS_1"/>
    <property type="match status" value="1"/>
</dbReference>
<keyword evidence="2 9" id="KW-0853">WD repeat</keyword>
<dbReference type="WBParaSite" id="DME_0000286801-mRNA-1">
    <property type="protein sequence ID" value="DME_0000286801-mRNA-1"/>
    <property type="gene ID" value="DME_0000286801"/>
</dbReference>
<gene>
    <name evidence="11" type="ORF">DME_LOCUS97</name>
</gene>
<dbReference type="Gene3D" id="2.130.10.10">
    <property type="entry name" value="YVTN repeat-like/Quinoprotein amine dehydrogenase"/>
    <property type="match status" value="1"/>
</dbReference>
<evidence type="ECO:0000256" key="7">
    <source>
        <dbReference type="ARBA" id="ARBA00025801"/>
    </source>
</evidence>
<proteinExistence type="inferred from homology"/>
<dbReference type="PANTHER" id="PTHR22848">
    <property type="entry name" value="WD40 REPEAT PROTEIN"/>
    <property type="match status" value="1"/>
</dbReference>
<dbReference type="Proteomes" id="UP000038040">
    <property type="component" value="Unplaced"/>
</dbReference>
<dbReference type="GO" id="GO:0000398">
    <property type="term" value="P:mRNA splicing, via spliceosome"/>
    <property type="evidence" value="ECO:0007669"/>
    <property type="project" value="InterPro"/>
</dbReference>
<feature type="domain" description="CTLH" evidence="10">
    <location>
        <begin position="41"/>
        <end position="93"/>
    </location>
</feature>
<dbReference type="InterPro" id="IPR045184">
    <property type="entry name" value="SMU1"/>
</dbReference>
<dbReference type="SMART" id="SM00667">
    <property type="entry name" value="LisH"/>
    <property type="match status" value="1"/>
</dbReference>
<name>A0A0N4U7B1_DRAME</name>
<dbReference type="PROSITE" id="PS50294">
    <property type="entry name" value="WD_REPEATS_REGION"/>
    <property type="match status" value="4"/>
</dbReference>
<evidence type="ECO:0000256" key="2">
    <source>
        <dbReference type="ARBA" id="ARBA00022574"/>
    </source>
</evidence>
<evidence type="ECO:0000256" key="4">
    <source>
        <dbReference type="ARBA" id="ARBA00022737"/>
    </source>
</evidence>
<feature type="repeat" description="WD" evidence="9">
    <location>
        <begin position="346"/>
        <end position="387"/>
    </location>
</feature>
<dbReference type="SMART" id="SM00320">
    <property type="entry name" value="WD40"/>
    <property type="match status" value="6"/>
</dbReference>
<dbReference type="InterPro" id="IPR019775">
    <property type="entry name" value="WD40_repeat_CS"/>
</dbReference>
<dbReference type="PROSITE" id="PS50897">
    <property type="entry name" value="CTLH"/>
    <property type="match status" value="1"/>
</dbReference>
<evidence type="ECO:0000259" key="10">
    <source>
        <dbReference type="PROSITE" id="PS50897"/>
    </source>
</evidence>
<dbReference type="EMBL" id="UYYG01000001">
    <property type="protein sequence ID" value="VDN50124.1"/>
    <property type="molecule type" value="Genomic_DNA"/>
</dbReference>
<sequence length="509" mass="57292">MTSIEIEASDVVRLVEQYLKENNLMRTLAVLQEETNITLNTVDSIDSFVSDIQNGHWDTVLKVIQPLKLPAKKLIDLYEQIVIELTELRELGSARLLLRQTDPMQLLKSTEPERYARLDNLLARSYFDPREVYPEGSSKEKRRAAIAQSLSAEVNVVPPSRLLALLAHALKWQQHQGLLPPGTQIDLFRGKAAIREQEEERYPTQMARMIKFGKSSYPHCAQFSPDGQYLVTGSIDGFIEVWNYMNGKLRKDLKYQAQDNFMMMDGSVSSLCFSRDSEMLASGNMSGKLKIWKIQTGQCLRRIEKAHSMGITSIQFSRDNAHILSSSLDCTIKVHGLKSGKCLKEFRGHTNYVNDARYTEDGHMVISASSDGTVRVWNTKTCECVNTVRIAGDIAVNSVHPIPKSENQIVVCNRSNTVAVINIRGQIVKTLTSGKRENGNFVACILSPRGEWINCIAEDNVMYCFSLTSSNLESTLPVHAERVNGLCQHPHQNLIASYAEDSLLKLWKP</sequence>
<dbReference type="PROSITE" id="PS50896">
    <property type="entry name" value="LISH"/>
    <property type="match status" value="1"/>
</dbReference>
<evidence type="ECO:0000256" key="8">
    <source>
        <dbReference type="ARBA" id="ARBA00026184"/>
    </source>
</evidence>
<evidence type="ECO:0000256" key="3">
    <source>
        <dbReference type="ARBA" id="ARBA00022664"/>
    </source>
</evidence>
<reference evidence="14" key="1">
    <citation type="submission" date="2017-02" db="UniProtKB">
        <authorList>
            <consortium name="WormBaseParasite"/>
        </authorList>
    </citation>
    <scope>IDENTIFICATION</scope>
</reference>
<feature type="repeat" description="WD" evidence="9">
    <location>
        <begin position="223"/>
        <end position="252"/>
    </location>
</feature>
<dbReference type="Pfam" id="PF17814">
    <property type="entry name" value="LisH_TPL"/>
    <property type="match status" value="1"/>
</dbReference>
<dbReference type="GO" id="GO:0016607">
    <property type="term" value="C:nuclear speck"/>
    <property type="evidence" value="ECO:0007669"/>
    <property type="project" value="UniProtKB-SubCell"/>
</dbReference>
<dbReference type="InterPro" id="IPR054532">
    <property type="entry name" value="TPL_SMU1_LisH-like"/>
</dbReference>
<feature type="repeat" description="WD" evidence="9">
    <location>
        <begin position="304"/>
        <end position="345"/>
    </location>
</feature>
<protein>
    <recommendedName>
        <fullName evidence="8">WD40 repeat-containing protein SMU1</fullName>
    </recommendedName>
</protein>
<evidence type="ECO:0000313" key="12">
    <source>
        <dbReference type="Proteomes" id="UP000038040"/>
    </source>
</evidence>
<dbReference type="InterPro" id="IPR020472">
    <property type="entry name" value="WD40_PAC1"/>
</dbReference>
<dbReference type="AlphaFoldDB" id="A0A0N4U7B1"/>
<evidence type="ECO:0000313" key="14">
    <source>
        <dbReference type="WBParaSite" id="DME_0000286801-mRNA-1"/>
    </source>
</evidence>
<dbReference type="CDD" id="cd00200">
    <property type="entry name" value="WD40"/>
    <property type="match status" value="1"/>
</dbReference>
<evidence type="ECO:0000313" key="13">
    <source>
        <dbReference type="Proteomes" id="UP000274756"/>
    </source>
</evidence>
<dbReference type="Pfam" id="PF00400">
    <property type="entry name" value="WD40"/>
    <property type="match status" value="3"/>
</dbReference>
<dbReference type="FunFam" id="2.130.10.10:FF:001224">
    <property type="entry name" value="Protein CBR-SMU-1"/>
    <property type="match status" value="1"/>
</dbReference>
<dbReference type="Pfam" id="PF23410">
    <property type="entry name" value="Beta-prop_VPS8"/>
    <property type="match status" value="1"/>
</dbReference>
<dbReference type="InterPro" id="IPR036322">
    <property type="entry name" value="WD40_repeat_dom_sf"/>
</dbReference>
<dbReference type="OrthoDB" id="538223at2759"/>
<reference evidence="11 13" key="2">
    <citation type="submission" date="2018-11" db="EMBL/GenBank/DDBJ databases">
        <authorList>
            <consortium name="Pathogen Informatics"/>
        </authorList>
    </citation>
    <scope>NUCLEOTIDE SEQUENCE [LARGE SCALE GENOMIC DNA]</scope>
</reference>
<evidence type="ECO:0000256" key="1">
    <source>
        <dbReference type="ARBA" id="ARBA00004324"/>
    </source>
</evidence>
<evidence type="ECO:0000313" key="11">
    <source>
        <dbReference type="EMBL" id="VDN50124.1"/>
    </source>
</evidence>
<dbReference type="STRING" id="318479.A0A0N4U7B1"/>
<organism evidence="12 14">
    <name type="scientific">Dracunculus medinensis</name>
    <name type="common">Guinea worm</name>
    <dbReference type="NCBI Taxonomy" id="318479"/>
    <lineage>
        <taxon>Eukaryota</taxon>
        <taxon>Metazoa</taxon>
        <taxon>Ecdysozoa</taxon>
        <taxon>Nematoda</taxon>
        <taxon>Chromadorea</taxon>
        <taxon>Rhabditida</taxon>
        <taxon>Spirurina</taxon>
        <taxon>Dracunculoidea</taxon>
        <taxon>Dracunculidae</taxon>
        <taxon>Dracunculus</taxon>
    </lineage>
</organism>